<evidence type="ECO:0000313" key="3">
    <source>
        <dbReference type="EMBL" id="SUQ19642.1"/>
    </source>
</evidence>
<accession>A0A380RXN1</accession>
<dbReference type="AlphaFoldDB" id="A0A380RXN1"/>
<evidence type="ECO:0000259" key="2">
    <source>
        <dbReference type="Pfam" id="PF22494"/>
    </source>
</evidence>
<dbReference type="SUPFAM" id="SSF50969">
    <property type="entry name" value="YVTN repeat-like/Quinoprotein amine dehydrogenase"/>
    <property type="match status" value="1"/>
</dbReference>
<dbReference type="Proteomes" id="UP000255423">
    <property type="component" value="Unassembled WGS sequence"/>
</dbReference>
<protein>
    <recommendedName>
        <fullName evidence="2">Choice-of-anchor I domain-containing protein</fullName>
    </recommendedName>
</protein>
<proteinExistence type="predicted"/>
<name>A0A380RXN1_FIBSU</name>
<dbReference type="SUPFAM" id="SSF51004">
    <property type="entry name" value="C-terminal (heme d1) domain of cytochrome cd1-nitrite reductase"/>
    <property type="match status" value="1"/>
</dbReference>
<dbReference type="RefSeq" id="WP_109572220.1">
    <property type="nucleotide sequence ID" value="NZ_UHJL01000001.1"/>
</dbReference>
<reference evidence="3 4" key="1">
    <citation type="submission" date="2017-08" db="EMBL/GenBank/DDBJ databases">
        <authorList>
            <person name="de Groot N.N."/>
        </authorList>
    </citation>
    <scope>NUCLEOTIDE SEQUENCE [LARGE SCALE GENOMIC DNA]</scope>
    <source>
        <strain evidence="3 4">HM2</strain>
    </source>
</reference>
<dbReference type="NCBIfam" id="NF038117">
    <property type="entry name" value="choice_anch_I"/>
    <property type="match status" value="1"/>
</dbReference>
<dbReference type="Gene3D" id="2.130.10.10">
    <property type="entry name" value="YVTN repeat-like/Quinoprotein amine dehydrogenase"/>
    <property type="match status" value="1"/>
</dbReference>
<dbReference type="InterPro" id="IPR055188">
    <property type="entry name" value="Choice_anch_I"/>
</dbReference>
<feature type="domain" description="Choice-of-anchor I" evidence="2">
    <location>
        <begin position="45"/>
        <end position="524"/>
    </location>
</feature>
<dbReference type="InterPro" id="IPR011048">
    <property type="entry name" value="Haem_d1_sf"/>
</dbReference>
<feature type="chain" id="PRO_5017053592" description="Choice-of-anchor I domain-containing protein" evidence="1">
    <location>
        <begin position="20"/>
        <end position="526"/>
    </location>
</feature>
<dbReference type="EMBL" id="UHJL01000001">
    <property type="protein sequence ID" value="SUQ19642.1"/>
    <property type="molecule type" value="Genomic_DNA"/>
</dbReference>
<organism evidence="3 4">
    <name type="scientific">Fibrobacter succinogenes</name>
    <name type="common">Bacteroides succinogenes</name>
    <dbReference type="NCBI Taxonomy" id="833"/>
    <lineage>
        <taxon>Bacteria</taxon>
        <taxon>Pseudomonadati</taxon>
        <taxon>Fibrobacterota</taxon>
        <taxon>Fibrobacteria</taxon>
        <taxon>Fibrobacterales</taxon>
        <taxon>Fibrobacteraceae</taxon>
        <taxon>Fibrobacter</taxon>
    </lineage>
</organism>
<sequence>MKKMTFVLSLLLGAGLAIAKKSDVPTGPFHWGTTLKQIASIPMTTAEISAFMPEKKVLFVVGGENVLEVVDLADPANPKKISEIKLPGGASSVTVNGDLVAVSLLNNPEWKMGHVQVMRYNKKLEVLGKHELCYMPDMITFTPDGTNLLVACEGSPDETFSEDPEGGIGVLSIAGVNASASAADLARAWKKPQKTVVGFGELDSLALMAKGIRKTGVKSFAQSLEPEYITVSGDGKTAWVSLQENNAIVKFDVEAKKILDVFPLGYVDHSKPGFGLDIKKNKKIEIKNYPLRGLRQPDGISAFSAGGKTFVLTANEGAPVNDYKAWTDVTTPMMLLQNGVIDPSVFTSQVLEDVKNISVSNLERCNVVPDKTENGMCPYMYSFGTRSISIFDGETGHLMWDSGDAFEQMMAQMAPDYFNWNSKKGKVKMDARSEDKGCEPENVTTGVVGDKRYAFVGLERSSVVAVFDIAGVENGNTPKIVDYYLNPKDRGPEGILFIPAEKSPNGEPLLIVGFEYSKTLAVYSVK</sequence>
<dbReference type="PANTHER" id="PTHR46928">
    <property type="entry name" value="MESENCHYME-SPECIFIC CELL SURFACE GLYCOPROTEIN"/>
    <property type="match status" value="1"/>
</dbReference>
<dbReference type="PANTHER" id="PTHR46928:SF1">
    <property type="entry name" value="MESENCHYME-SPECIFIC CELL SURFACE GLYCOPROTEIN"/>
    <property type="match status" value="1"/>
</dbReference>
<dbReference type="InterPro" id="IPR015943">
    <property type="entry name" value="WD40/YVTN_repeat-like_dom_sf"/>
</dbReference>
<evidence type="ECO:0000256" key="1">
    <source>
        <dbReference type="SAM" id="SignalP"/>
    </source>
</evidence>
<keyword evidence="1" id="KW-0732">Signal</keyword>
<dbReference type="InterPro" id="IPR052956">
    <property type="entry name" value="Mesenchyme-surface_protein"/>
</dbReference>
<gene>
    <name evidence="3" type="ORF">SAMN05661053_0882</name>
</gene>
<dbReference type="Pfam" id="PF22494">
    <property type="entry name" value="choice_anch_I"/>
    <property type="match status" value="1"/>
</dbReference>
<dbReference type="InterPro" id="IPR011044">
    <property type="entry name" value="Quino_amine_DH_bsu"/>
</dbReference>
<evidence type="ECO:0000313" key="4">
    <source>
        <dbReference type="Proteomes" id="UP000255423"/>
    </source>
</evidence>
<feature type="signal peptide" evidence="1">
    <location>
        <begin position="1"/>
        <end position="19"/>
    </location>
</feature>